<dbReference type="Gene3D" id="1.20.5.2650">
    <property type="match status" value="1"/>
</dbReference>
<feature type="non-terminal residue" evidence="5">
    <location>
        <position position="1"/>
    </location>
</feature>
<keyword evidence="2" id="KW-0689">Ribosomal protein</keyword>
<evidence type="ECO:0000256" key="2">
    <source>
        <dbReference type="ARBA" id="ARBA00022980"/>
    </source>
</evidence>
<evidence type="ECO:0000256" key="4">
    <source>
        <dbReference type="SAM" id="MobiDB-lite"/>
    </source>
</evidence>
<feature type="region of interest" description="Disordered" evidence="4">
    <location>
        <begin position="86"/>
        <end position="113"/>
    </location>
</feature>
<evidence type="ECO:0000313" key="6">
    <source>
        <dbReference type="Proteomes" id="UP001443563"/>
    </source>
</evidence>
<evidence type="ECO:0000256" key="1">
    <source>
        <dbReference type="ARBA" id="ARBA00009312"/>
    </source>
</evidence>
<organism evidence="5 6">
    <name type="scientific">Leishmania shawi</name>
    <dbReference type="NCBI Taxonomy" id="5680"/>
    <lineage>
        <taxon>Eukaryota</taxon>
        <taxon>Discoba</taxon>
        <taxon>Euglenozoa</taxon>
        <taxon>Kinetoplastea</taxon>
        <taxon>Metakinetoplastina</taxon>
        <taxon>Trypanosomatida</taxon>
        <taxon>Trypanosomatidae</taxon>
        <taxon>Leishmaniinae</taxon>
        <taxon>Leishmania</taxon>
        <taxon>Leishmania guyanensis species complex</taxon>
    </lineage>
</organism>
<keyword evidence="3" id="KW-0687">Ribonucleoprotein</keyword>
<reference evidence="5 6" key="1">
    <citation type="submission" date="2024-02" db="EMBL/GenBank/DDBJ databases">
        <title>FIRST GENOME SEQUENCES OF Leishmania (Viannia) shawi, Leishmania (Viannia) lindenbergi AND Leishmania (Viannia) utingensis.</title>
        <authorList>
            <person name="Resadore F."/>
            <person name="Custodio M.G.F."/>
            <person name="Boite M.C."/>
            <person name="Cupolillo E."/>
            <person name="Ferreira G.E.M."/>
        </authorList>
    </citation>
    <scope>NUCLEOTIDE SEQUENCE [LARGE SCALE GENOMIC DNA]</scope>
    <source>
        <strain evidence="5 6">MCEB/BR/1984/M8408</strain>
    </source>
</reference>
<keyword evidence="6" id="KW-1185">Reference proteome</keyword>
<comment type="caution">
    <text evidence="5">The sequence shown here is derived from an EMBL/GenBank/DDBJ whole genome shotgun (WGS) entry which is preliminary data.</text>
</comment>
<dbReference type="PANTHER" id="PTHR11502">
    <property type="entry name" value="40S RIBOSOMAL PROTEIN S6"/>
    <property type="match status" value="1"/>
</dbReference>
<dbReference type="Proteomes" id="UP001443563">
    <property type="component" value="Unassembled WGS sequence"/>
</dbReference>
<protein>
    <recommendedName>
        <fullName evidence="7">40S ribosomal protein S6</fullName>
    </recommendedName>
</protein>
<feature type="compositionally biased region" description="Basic residues" evidence="4">
    <location>
        <begin position="86"/>
        <end position="102"/>
    </location>
</feature>
<gene>
    <name evidence="5" type="ORF">Q4I29_000564</name>
</gene>
<accession>A0ABR3EHH3</accession>
<sequence length="113" mass="13501">RKLFNLSRRKLFNLSRTEDVRRYVVRRRVLKSGKKDRLKAPKVQRLMTPKIKARRAKKAKDAIAKVRASAAERREYLRLIASHRRALRQRDHSKKHTHKVHTQRAEVAAFQKK</sequence>
<comment type="similarity">
    <text evidence="1">Belongs to the eukaryotic ribosomal protein eS6 family.</text>
</comment>
<proteinExistence type="inferred from homology"/>
<evidence type="ECO:0000313" key="5">
    <source>
        <dbReference type="EMBL" id="KAL0514649.1"/>
    </source>
</evidence>
<dbReference type="InterPro" id="IPR001377">
    <property type="entry name" value="Ribosomal_eS6"/>
</dbReference>
<dbReference type="EMBL" id="JBAMZM010000001">
    <property type="protein sequence ID" value="KAL0514649.1"/>
    <property type="molecule type" value="Genomic_DNA"/>
</dbReference>
<evidence type="ECO:0008006" key="7">
    <source>
        <dbReference type="Google" id="ProtNLM"/>
    </source>
</evidence>
<name>A0ABR3EHH3_9TRYP</name>
<evidence type="ECO:0000256" key="3">
    <source>
        <dbReference type="ARBA" id="ARBA00023274"/>
    </source>
</evidence>